<gene>
    <name evidence="1" type="ORF">H6G06_16915</name>
</gene>
<evidence type="ECO:0000313" key="2">
    <source>
        <dbReference type="Proteomes" id="UP000662185"/>
    </source>
</evidence>
<keyword evidence="2" id="KW-1185">Reference proteome</keyword>
<dbReference type="EMBL" id="JACJQU010000010">
    <property type="protein sequence ID" value="MBD2295115.1"/>
    <property type="molecule type" value="Genomic_DNA"/>
</dbReference>
<comment type="caution">
    <text evidence="1">The sequence shown here is derived from an EMBL/GenBank/DDBJ whole genome shotgun (WGS) entry which is preliminary data.</text>
</comment>
<dbReference type="RefSeq" id="WP_190562179.1">
    <property type="nucleotide sequence ID" value="NZ_JACJQU010000010.1"/>
</dbReference>
<sequence>MINDLNMTDTEYAQLAAQGYDPNLELELIEWGKTQKEARKLARIVGLVKNKPPETEEEWELFMQVWENE</sequence>
<proteinExistence type="predicted"/>
<organism evidence="1 2">
    <name type="scientific">Anabaena sphaerica FACHB-251</name>
    <dbReference type="NCBI Taxonomy" id="2692883"/>
    <lineage>
        <taxon>Bacteria</taxon>
        <taxon>Bacillati</taxon>
        <taxon>Cyanobacteriota</taxon>
        <taxon>Cyanophyceae</taxon>
        <taxon>Nostocales</taxon>
        <taxon>Nostocaceae</taxon>
        <taxon>Anabaena</taxon>
    </lineage>
</organism>
<dbReference type="Proteomes" id="UP000662185">
    <property type="component" value="Unassembled WGS sequence"/>
</dbReference>
<reference evidence="2" key="1">
    <citation type="journal article" date="2020" name="ISME J.">
        <title>Comparative genomics reveals insights into cyanobacterial evolution and habitat adaptation.</title>
        <authorList>
            <person name="Chen M.Y."/>
            <person name="Teng W.K."/>
            <person name="Zhao L."/>
            <person name="Hu C.X."/>
            <person name="Zhou Y.K."/>
            <person name="Han B.P."/>
            <person name="Song L.R."/>
            <person name="Shu W.S."/>
        </authorList>
    </citation>
    <scope>NUCLEOTIDE SEQUENCE [LARGE SCALE GENOMIC DNA]</scope>
    <source>
        <strain evidence="2">FACHB-251</strain>
    </source>
</reference>
<dbReference type="AlphaFoldDB" id="A0A927A316"/>
<accession>A0A927A316</accession>
<name>A0A927A316_9NOST</name>
<protein>
    <submittedName>
        <fullName evidence="1">Uncharacterized protein</fullName>
    </submittedName>
</protein>
<evidence type="ECO:0000313" key="1">
    <source>
        <dbReference type="EMBL" id="MBD2295115.1"/>
    </source>
</evidence>